<evidence type="ECO:0000313" key="4">
    <source>
        <dbReference type="Proteomes" id="UP001151478"/>
    </source>
</evidence>
<gene>
    <name evidence="3" type="ORF">N5A56_004370</name>
</gene>
<accession>A0ABT5S6G1</accession>
<evidence type="ECO:0000313" key="3">
    <source>
        <dbReference type="EMBL" id="MDD7913692.1"/>
    </source>
</evidence>
<comment type="caution">
    <text evidence="3">The sequence shown here is derived from an EMBL/GenBank/DDBJ whole genome shotgun (WGS) entry which is preliminary data.</text>
</comment>
<dbReference type="InterPro" id="IPR050491">
    <property type="entry name" value="AmpC-like"/>
</dbReference>
<keyword evidence="1" id="KW-0732">Signal</keyword>
<proteinExistence type="predicted"/>
<name>A0ABT5S6G1_9FLAO</name>
<feature type="chain" id="PRO_5045132724" evidence="1">
    <location>
        <begin position="20"/>
        <end position="558"/>
    </location>
</feature>
<keyword evidence="3" id="KW-0378">Hydrolase</keyword>
<dbReference type="Pfam" id="PF00144">
    <property type="entry name" value="Beta-lactamase"/>
    <property type="match status" value="1"/>
</dbReference>
<keyword evidence="4" id="KW-1185">Reference proteome</keyword>
<evidence type="ECO:0000259" key="2">
    <source>
        <dbReference type="Pfam" id="PF00144"/>
    </source>
</evidence>
<feature type="domain" description="Beta-lactamase-related" evidence="2">
    <location>
        <begin position="38"/>
        <end position="344"/>
    </location>
</feature>
<dbReference type="PANTHER" id="PTHR46825">
    <property type="entry name" value="D-ALANYL-D-ALANINE-CARBOXYPEPTIDASE/ENDOPEPTIDASE AMPH"/>
    <property type="match status" value="1"/>
</dbReference>
<dbReference type="GO" id="GO:0016787">
    <property type="term" value="F:hydrolase activity"/>
    <property type="evidence" value="ECO:0007669"/>
    <property type="project" value="UniProtKB-KW"/>
</dbReference>
<feature type="signal peptide" evidence="1">
    <location>
        <begin position="1"/>
        <end position="19"/>
    </location>
</feature>
<dbReference type="InterPro" id="IPR012338">
    <property type="entry name" value="Beta-lactam/transpept-like"/>
</dbReference>
<reference evidence="3" key="1">
    <citation type="submission" date="2023-02" db="EMBL/GenBank/DDBJ databases">
        <title>Polaribacter ponticola sp. nov., isolated from seawater.</title>
        <authorList>
            <person name="Baek J.H."/>
            <person name="Kim J.M."/>
            <person name="Choi D.G."/>
            <person name="Jeon C.O."/>
        </authorList>
    </citation>
    <scope>NUCLEOTIDE SEQUENCE</scope>
    <source>
        <strain evidence="3">MSW5</strain>
    </source>
</reference>
<dbReference type="PANTHER" id="PTHR46825:SF9">
    <property type="entry name" value="BETA-LACTAMASE-RELATED DOMAIN-CONTAINING PROTEIN"/>
    <property type="match status" value="1"/>
</dbReference>
<dbReference type="EMBL" id="JAOSLC020000002">
    <property type="protein sequence ID" value="MDD7913692.1"/>
    <property type="molecule type" value="Genomic_DNA"/>
</dbReference>
<dbReference type="InterPro" id="IPR001466">
    <property type="entry name" value="Beta-lactam-related"/>
</dbReference>
<dbReference type="SUPFAM" id="SSF56601">
    <property type="entry name" value="beta-lactamase/transpeptidase-like"/>
    <property type="match status" value="1"/>
</dbReference>
<sequence>MKNLKILLLMAMSVFSMYAQDKIPQQSKIDAIFSKWNKPNSPGGSVGVIKDGKLIFTKGYGMANLDYNIPNGPETVFTIASTSKQFTAASIILLSQQGKLSLDDKLSTFFPKFPSYANDITIQNLLNHTSGIRDYIILARLSGLGANDNYTDKTVGKLLMNQQELNFNPGEEFVYSNSGYWLLGQIVEKVSGESLAVFAKKNIFDPLEMKNSRFHDNFVEVVKNRATGYRSNGKDGFYEHMTTLNMVGDGGLLTTINDLAKWDASFYDTSVFNKDFWNQMLQLGTLNNGKKIPYASGLAFRNYKGLKVIHHSGSFVGYRTQFIRFPKAKFSVIVLANRTDTDPSKLAYQTAGLFLKNQFKSNNTIKTEKPASKKSNEKAVFVTLSEKELKVFEGDYWDNKSKSSRKLVVRDGMLNYVRSNGRATKMRPIAKNKFQMIGPRVPVILTVNTKAKNFSIKLPNAAPTKFVAYQPETIYSKEDLKTYAGEYYSVELDVVYSLKMKKNSIVLFVKGNSVGEVTPIKKNLLNINGRQMFEFNKERNEFRLSMLGRVKNIKFVKK</sequence>
<protein>
    <submittedName>
        <fullName evidence="3">Serine hydrolase</fullName>
    </submittedName>
</protein>
<dbReference type="RefSeq" id="WP_265726219.1">
    <property type="nucleotide sequence ID" value="NZ_JAOSLC020000002.1"/>
</dbReference>
<dbReference type="Proteomes" id="UP001151478">
    <property type="component" value="Unassembled WGS sequence"/>
</dbReference>
<dbReference type="Gene3D" id="3.40.710.10">
    <property type="entry name" value="DD-peptidase/beta-lactamase superfamily"/>
    <property type="match status" value="1"/>
</dbReference>
<organism evidence="3 4">
    <name type="scientific">Polaribacter ponticola</name>
    <dbReference type="NCBI Taxonomy" id="2978475"/>
    <lineage>
        <taxon>Bacteria</taxon>
        <taxon>Pseudomonadati</taxon>
        <taxon>Bacteroidota</taxon>
        <taxon>Flavobacteriia</taxon>
        <taxon>Flavobacteriales</taxon>
        <taxon>Flavobacteriaceae</taxon>
    </lineage>
</organism>
<evidence type="ECO:0000256" key="1">
    <source>
        <dbReference type="SAM" id="SignalP"/>
    </source>
</evidence>